<evidence type="ECO:0000256" key="1">
    <source>
        <dbReference type="SAM" id="MobiDB-lite"/>
    </source>
</evidence>
<gene>
    <name evidence="2" type="ORF">BRAFLDRAFT_90776</name>
</gene>
<dbReference type="EMBL" id="GG666480">
    <property type="protein sequence ID" value="EEN65870.1"/>
    <property type="molecule type" value="Genomic_DNA"/>
</dbReference>
<feature type="compositionally biased region" description="Basic and acidic residues" evidence="1">
    <location>
        <begin position="22"/>
        <end position="31"/>
    </location>
</feature>
<sequence>MAASSTDARMESANSPSNVQAVEKDDTDNGKDLGIVSKRLSRKVRKRMAARAAGKKSAASRGIGRLSRSSRTLELVPVGFKEDVRDYNHPSRPSQRTVWSSPAGSKYRTDTLRRKLKDKGMSVDDIDSPVSATTSQSLTEEGNVVSSARRLAFPNVQNNTQETESIVCEDGYYVGQICQVQKFVNDVTGIVRCRTEGCNGMLIPRQCVKVGLGGGLRIVYSCSGCSMPGINFDSSTYVESSRRHQVSLALCLAMLVSGNTYAGYNKVLGQALGLETLNKKNFQTVIHAVYPITRKLVHEHCEAAKTEMRDLPAEELGSAKRAVTQADGTWGTRGFHSKNCTVTVRNSMNNSLLYVAHLCMKGKDKVADEDFPLYKGTSKSGEGVGLEMLWEQAVRDGISPEVHWQDGDSSSALSFRAHFPDEKKHKVMLCSGHVARSHQKALSDLKPKKTVSKVYRSKHQEKFPQINSVKCVCEGKSHGKGCGCMTDAFIRQARINFFCCVVQADKDPDALKDRLQALGKYHGRNIHSWKETKTKKKIKKTCDFHPQKTCTCEKCKKKGKGEEPVCGRGKPYTSKSSISCPLHSLMYEIETARRAEQAHDIIHPELGRGNSNLPEASHNVLIRLRSKDVFLSRLHYIVKTDMGLLQSCVSWEQASLPFGPDFKHWTVELFKRMKLPIPPGMLRNVEKALVERNKDLERAKTDRKKAQRIALKVARVLDSEERKKWVKQRNIQHSYGSAEAADDSEDEATAGEDDARNVLTSDSQPIRGKKSNKVVGRVVGLSTRAPQQTRGRKRKSPRKEQPSRRKSKKAKRQN</sequence>
<feature type="compositionally biased region" description="Polar residues" evidence="1">
    <location>
        <begin position="130"/>
        <end position="141"/>
    </location>
</feature>
<feature type="region of interest" description="Disordered" evidence="1">
    <location>
        <begin position="1"/>
        <end position="42"/>
    </location>
</feature>
<dbReference type="PANTHER" id="PTHR34485">
    <property type="entry name" value="PROLINE-RICH, LACRIMAL 1"/>
    <property type="match status" value="1"/>
</dbReference>
<dbReference type="STRING" id="7739.C3Y1Y0"/>
<reference evidence="2" key="1">
    <citation type="journal article" date="2008" name="Nature">
        <title>The amphioxus genome and the evolution of the chordate karyotype.</title>
        <authorList>
            <consortium name="US DOE Joint Genome Institute (JGI-PGF)"/>
            <person name="Putnam N.H."/>
            <person name="Butts T."/>
            <person name="Ferrier D.E.K."/>
            <person name="Furlong R.F."/>
            <person name="Hellsten U."/>
            <person name="Kawashima T."/>
            <person name="Robinson-Rechavi M."/>
            <person name="Shoguchi E."/>
            <person name="Terry A."/>
            <person name="Yu J.-K."/>
            <person name="Benito-Gutierrez E.L."/>
            <person name="Dubchak I."/>
            <person name="Garcia-Fernandez J."/>
            <person name="Gibson-Brown J.J."/>
            <person name="Grigoriev I.V."/>
            <person name="Horton A.C."/>
            <person name="de Jong P.J."/>
            <person name="Jurka J."/>
            <person name="Kapitonov V.V."/>
            <person name="Kohara Y."/>
            <person name="Kuroki Y."/>
            <person name="Lindquist E."/>
            <person name="Lucas S."/>
            <person name="Osoegawa K."/>
            <person name="Pennacchio L.A."/>
            <person name="Salamov A.A."/>
            <person name="Satou Y."/>
            <person name="Sauka-Spengler T."/>
            <person name="Schmutz J."/>
            <person name="Shin-I T."/>
            <person name="Toyoda A."/>
            <person name="Bronner-Fraser M."/>
            <person name="Fujiyama A."/>
            <person name="Holland L.Z."/>
            <person name="Holland P.W.H."/>
            <person name="Satoh N."/>
            <person name="Rokhsar D.S."/>
        </authorList>
    </citation>
    <scope>NUCLEOTIDE SEQUENCE [LARGE SCALE GENOMIC DNA]</scope>
    <source>
        <strain evidence="2">S238N-H82</strain>
        <tissue evidence="2">Testes</tissue>
    </source>
</reference>
<dbReference type="PANTHER" id="PTHR34485:SF2">
    <property type="entry name" value="PROLINE RICH, LACRIMAL 1"/>
    <property type="match status" value="1"/>
</dbReference>
<accession>C3Y1Y0</accession>
<protein>
    <submittedName>
        <fullName evidence="2">Uncharacterized protein</fullName>
    </submittedName>
</protein>
<feature type="compositionally biased region" description="Polar residues" evidence="1">
    <location>
        <begin position="1"/>
        <end position="20"/>
    </location>
</feature>
<evidence type="ECO:0000313" key="2">
    <source>
        <dbReference type="EMBL" id="EEN65870.1"/>
    </source>
</evidence>
<feature type="compositionally biased region" description="Polar residues" evidence="1">
    <location>
        <begin position="91"/>
        <end position="103"/>
    </location>
</feature>
<organism>
    <name type="scientific">Branchiostoma floridae</name>
    <name type="common">Florida lancelet</name>
    <name type="synonym">Amphioxus</name>
    <dbReference type="NCBI Taxonomy" id="7739"/>
    <lineage>
        <taxon>Eukaryota</taxon>
        <taxon>Metazoa</taxon>
        <taxon>Chordata</taxon>
        <taxon>Cephalochordata</taxon>
        <taxon>Leptocardii</taxon>
        <taxon>Amphioxiformes</taxon>
        <taxon>Branchiostomatidae</taxon>
        <taxon>Branchiostoma</taxon>
    </lineage>
</organism>
<feature type="compositionally biased region" description="Basic residues" evidence="1">
    <location>
        <begin position="804"/>
        <end position="814"/>
    </location>
</feature>
<feature type="compositionally biased region" description="Basic and acidic residues" evidence="1">
    <location>
        <begin position="107"/>
        <end position="122"/>
    </location>
</feature>
<feature type="region of interest" description="Disordered" evidence="1">
    <location>
        <begin position="84"/>
        <end position="141"/>
    </location>
</feature>
<dbReference type="AlphaFoldDB" id="C3Y1Y0"/>
<feature type="region of interest" description="Disordered" evidence="1">
    <location>
        <begin position="727"/>
        <end position="814"/>
    </location>
</feature>
<dbReference type="InParanoid" id="C3Y1Y0"/>
<name>C3Y1Y0_BRAFL</name>
<proteinExistence type="predicted"/>
<feature type="compositionally biased region" description="Acidic residues" evidence="1">
    <location>
        <begin position="740"/>
        <end position="752"/>
    </location>
</feature>